<accession>A0A016WUY9</accession>
<dbReference type="Gene3D" id="3.20.20.70">
    <property type="entry name" value="Aldolase class I"/>
    <property type="match status" value="1"/>
</dbReference>
<dbReference type="PANTHER" id="PTHR11769:SF35">
    <property type="entry name" value="HYALURONIDASE"/>
    <property type="match status" value="1"/>
</dbReference>
<evidence type="ECO:0000256" key="3">
    <source>
        <dbReference type="RuleBase" id="RU610713"/>
    </source>
</evidence>
<dbReference type="OrthoDB" id="5796153at2759"/>
<dbReference type="GO" id="GO:0004415">
    <property type="term" value="F:hyalurononglucosaminidase activity"/>
    <property type="evidence" value="ECO:0007669"/>
    <property type="project" value="UniProtKB-UniRule"/>
</dbReference>
<keyword evidence="3" id="KW-0326">Glycosidase</keyword>
<evidence type="ECO:0000313" key="5">
    <source>
        <dbReference type="Proteomes" id="UP000024635"/>
    </source>
</evidence>
<sequence>MSFIWDAIEALFPSIYLNGKKTSSQNFRFIQALLQEAKRVANRVETQQKRRVDIYAYSKFEYDPYTNHTSFYEEDDFCNTVKQCADLGISGVVLWSTSKQLKQRCSLIADFMGKKLGP</sequence>
<dbReference type="Proteomes" id="UP000024635">
    <property type="component" value="Unassembled WGS sequence"/>
</dbReference>
<name>A0A016WUY9_9BILA</name>
<reference evidence="5" key="2">
    <citation type="journal article" date="2015" name="Nat. Genet.">
        <title>The genome and transcriptome of the zoonotic hookworm Ancylostoma ceylanicum identify infection-specific gene families.</title>
        <authorList>
            <person name="Schwarz E.M."/>
            <person name="Hu Y."/>
            <person name="Antoshechkin I."/>
            <person name="Miller M.M."/>
            <person name="Sternberg P.W."/>
            <person name="Aroian R.V."/>
        </authorList>
    </citation>
    <scope>NUCLEOTIDE SEQUENCE</scope>
    <source>
        <strain evidence="5">HY135</strain>
    </source>
</reference>
<gene>
    <name evidence="4" type="primary">Acey_s0487.g2337</name>
    <name evidence="4" type="ORF">Y032_0487g2337</name>
</gene>
<comment type="caution">
    <text evidence="4">The sequence shown here is derived from an EMBL/GenBank/DDBJ whole genome shotgun (WGS) entry which is preliminary data.</text>
</comment>
<reference evidence="4" key="1">
    <citation type="submission" date="2014-02" db="EMBL/GenBank/DDBJ databases">
        <title>The genome and transcriptome of the zoonotic hookworm Ancylostoma ceylanicum reveal infection-specific gene families.</title>
        <authorList>
            <person name="Schwarz E.M."/>
            <person name="Hu Y."/>
            <person name="Antoshechkin I."/>
            <person name="Miller M.M."/>
            <person name="Sternberg P.W."/>
            <person name="Aroian R.V."/>
        </authorList>
    </citation>
    <scope>NUCLEOTIDE SEQUENCE</scope>
    <source>
        <strain evidence="4">HY135</strain>
    </source>
</reference>
<dbReference type="Pfam" id="PF01630">
    <property type="entry name" value="Glyco_hydro_56"/>
    <property type="match status" value="1"/>
</dbReference>
<evidence type="ECO:0000256" key="2">
    <source>
        <dbReference type="ARBA" id="ARBA00023157"/>
    </source>
</evidence>
<dbReference type="SUPFAM" id="SSF51445">
    <property type="entry name" value="(Trans)glycosidases"/>
    <property type="match status" value="1"/>
</dbReference>
<dbReference type="GO" id="GO:0005975">
    <property type="term" value="P:carbohydrate metabolic process"/>
    <property type="evidence" value="ECO:0007669"/>
    <property type="project" value="InterPro"/>
</dbReference>
<dbReference type="InterPro" id="IPR017853">
    <property type="entry name" value="GH"/>
</dbReference>
<comment type="similarity">
    <text evidence="1 3">Belongs to the glycosyl hydrolase 56 family.</text>
</comment>
<proteinExistence type="inferred from homology"/>
<dbReference type="InterPro" id="IPR013785">
    <property type="entry name" value="Aldolase_TIM"/>
</dbReference>
<evidence type="ECO:0000256" key="1">
    <source>
        <dbReference type="ARBA" id="ARBA00008871"/>
    </source>
</evidence>
<evidence type="ECO:0000313" key="4">
    <source>
        <dbReference type="EMBL" id="EYC43609.1"/>
    </source>
</evidence>
<keyword evidence="5" id="KW-1185">Reference proteome</keyword>
<dbReference type="EC" id="3.2.1.35" evidence="3"/>
<keyword evidence="3" id="KW-0378">Hydrolase</keyword>
<comment type="catalytic activity">
    <reaction evidence="3">
        <text>Random hydrolysis of (1-&gt;4)-linkages between N-acetyl-beta-D-glucosamine and D-glucuronate residues in hyaluronate.</text>
        <dbReference type="EC" id="3.2.1.35"/>
    </reaction>
</comment>
<dbReference type="PANTHER" id="PTHR11769">
    <property type="entry name" value="HYALURONIDASE"/>
    <property type="match status" value="1"/>
</dbReference>
<dbReference type="AlphaFoldDB" id="A0A016WUY9"/>
<dbReference type="InterPro" id="IPR018155">
    <property type="entry name" value="Hyaluronidase"/>
</dbReference>
<dbReference type="EMBL" id="JARK01000087">
    <property type="protein sequence ID" value="EYC43610.1"/>
    <property type="molecule type" value="Genomic_DNA"/>
</dbReference>
<dbReference type="STRING" id="53326.A0A016WUY9"/>
<protein>
    <recommendedName>
        <fullName evidence="3">Hyaluronidase</fullName>
        <ecNumber evidence="3">3.2.1.35</ecNumber>
    </recommendedName>
</protein>
<dbReference type="GO" id="GO:0030214">
    <property type="term" value="P:hyaluronan catabolic process"/>
    <property type="evidence" value="ECO:0007669"/>
    <property type="project" value="TreeGrafter"/>
</dbReference>
<organism evidence="4 5">
    <name type="scientific">Ancylostoma ceylanicum</name>
    <dbReference type="NCBI Taxonomy" id="53326"/>
    <lineage>
        <taxon>Eukaryota</taxon>
        <taxon>Metazoa</taxon>
        <taxon>Ecdysozoa</taxon>
        <taxon>Nematoda</taxon>
        <taxon>Chromadorea</taxon>
        <taxon>Rhabditida</taxon>
        <taxon>Rhabditina</taxon>
        <taxon>Rhabditomorpha</taxon>
        <taxon>Strongyloidea</taxon>
        <taxon>Ancylostomatidae</taxon>
        <taxon>Ancylostomatinae</taxon>
        <taxon>Ancylostoma</taxon>
    </lineage>
</organism>
<keyword evidence="2" id="KW-1015">Disulfide bond</keyword>
<dbReference type="EMBL" id="JARK01000087">
    <property type="protein sequence ID" value="EYC43609.1"/>
    <property type="molecule type" value="Genomic_DNA"/>
</dbReference>